<protein>
    <submittedName>
        <fullName evidence="2">Diguanylate cyclase</fullName>
    </submittedName>
</protein>
<reference evidence="2" key="1">
    <citation type="journal article" date="2020" name="mSystems">
        <title>Genome- and Community-Level Interaction Insights into Carbon Utilization and Element Cycling Functions of Hydrothermarchaeota in Hydrothermal Sediment.</title>
        <authorList>
            <person name="Zhou Z."/>
            <person name="Liu Y."/>
            <person name="Xu W."/>
            <person name="Pan J."/>
            <person name="Luo Z.H."/>
            <person name="Li M."/>
        </authorList>
    </citation>
    <scope>NUCLEOTIDE SEQUENCE [LARGE SCALE GENOMIC DNA]</scope>
    <source>
        <strain evidence="2">HyVt-380</strain>
    </source>
</reference>
<dbReference type="InterPro" id="IPR000160">
    <property type="entry name" value="GGDEF_dom"/>
</dbReference>
<evidence type="ECO:0000313" key="2">
    <source>
        <dbReference type="EMBL" id="HEC74591.1"/>
    </source>
</evidence>
<dbReference type="Gene3D" id="3.30.70.270">
    <property type="match status" value="1"/>
</dbReference>
<organism evidence="2">
    <name type="scientific">Methylophaga aminisulfidivorans</name>
    <dbReference type="NCBI Taxonomy" id="230105"/>
    <lineage>
        <taxon>Bacteria</taxon>
        <taxon>Pseudomonadati</taxon>
        <taxon>Pseudomonadota</taxon>
        <taxon>Gammaproteobacteria</taxon>
        <taxon>Thiotrichales</taxon>
        <taxon>Piscirickettsiaceae</taxon>
        <taxon>Methylophaga</taxon>
    </lineage>
</organism>
<feature type="domain" description="GGDEF" evidence="1">
    <location>
        <begin position="3"/>
        <end position="39"/>
    </location>
</feature>
<comment type="caution">
    <text evidence="2">The sequence shown here is derived from an EMBL/GenBank/DDBJ whole genome shotgun (WGS) entry which is preliminary data.</text>
</comment>
<dbReference type="SUPFAM" id="SSF55073">
    <property type="entry name" value="Nucleotide cyclase"/>
    <property type="match status" value="1"/>
</dbReference>
<gene>
    <name evidence="2" type="ORF">ENI26_09510</name>
</gene>
<dbReference type="InterPro" id="IPR029787">
    <property type="entry name" value="Nucleotide_cyclase"/>
</dbReference>
<dbReference type="EMBL" id="DRHY01000204">
    <property type="protein sequence ID" value="HEC74591.1"/>
    <property type="molecule type" value="Genomic_DNA"/>
</dbReference>
<accession>A0A7C2AHY9</accession>
<name>A0A7C2AHY9_9GAMM</name>
<feature type="non-terminal residue" evidence="2">
    <location>
        <position position="1"/>
    </location>
</feature>
<dbReference type="Pfam" id="PF00990">
    <property type="entry name" value="GGDEF"/>
    <property type="match status" value="1"/>
</dbReference>
<dbReference type="InterPro" id="IPR043128">
    <property type="entry name" value="Rev_trsase/Diguanyl_cyclase"/>
</dbReference>
<dbReference type="AlphaFoldDB" id="A0A7C2AHY9"/>
<evidence type="ECO:0000259" key="1">
    <source>
        <dbReference type="Pfam" id="PF00990"/>
    </source>
</evidence>
<dbReference type="Proteomes" id="UP000886384">
    <property type="component" value="Unassembled WGS sequence"/>
</dbReference>
<sequence>LSLSITAASGIAIYRDDGEDIETLLRQSDKAMYKNKLSKDAQ</sequence>
<proteinExistence type="predicted"/>